<dbReference type="Gene3D" id="2.40.30.170">
    <property type="match status" value="1"/>
</dbReference>
<evidence type="ECO:0000259" key="5">
    <source>
        <dbReference type="Pfam" id="PF25917"/>
    </source>
</evidence>
<keyword evidence="4" id="KW-1133">Transmembrane helix</keyword>
<protein>
    <submittedName>
        <fullName evidence="6">HlyD family secretion protein</fullName>
    </submittedName>
</protein>
<reference evidence="6 7" key="1">
    <citation type="submission" date="2020-02" db="EMBL/GenBank/DDBJ databases">
        <title>Shewanella WXL01 sp. nov., a marine bacterium isolated from green algae in Luhuitou Fringing Reef (Northern South China Sea).</title>
        <authorList>
            <person name="Wang X."/>
        </authorList>
    </citation>
    <scope>NUCLEOTIDE SEQUENCE [LARGE SCALE GENOMIC DNA]</scope>
    <source>
        <strain evidence="6 7">MCCC 1A01895</strain>
    </source>
</reference>
<comment type="caution">
    <text evidence="6">The sequence shown here is derived from an EMBL/GenBank/DDBJ whole genome shotgun (WGS) entry which is preliminary data.</text>
</comment>
<organism evidence="6 7">
    <name type="scientific">Shewanella intestini</name>
    <dbReference type="NCBI Taxonomy" id="2017544"/>
    <lineage>
        <taxon>Bacteria</taxon>
        <taxon>Pseudomonadati</taxon>
        <taxon>Pseudomonadota</taxon>
        <taxon>Gammaproteobacteria</taxon>
        <taxon>Alteromonadales</taxon>
        <taxon>Shewanellaceae</taxon>
        <taxon>Shewanella</taxon>
    </lineage>
</organism>
<comment type="subcellular location">
    <subcellularLocation>
        <location evidence="1">Cell envelope</location>
    </subcellularLocation>
</comment>
<dbReference type="RefSeq" id="WP_194823847.1">
    <property type="nucleotide sequence ID" value="NZ_JAAIKR010000003.1"/>
</dbReference>
<dbReference type="Pfam" id="PF25917">
    <property type="entry name" value="BSH_RND"/>
    <property type="match status" value="1"/>
</dbReference>
<dbReference type="SUPFAM" id="SSF111369">
    <property type="entry name" value="HlyD-like secretion proteins"/>
    <property type="match status" value="2"/>
</dbReference>
<proteinExistence type="inferred from homology"/>
<dbReference type="InterPro" id="IPR050465">
    <property type="entry name" value="UPF0194_transport"/>
</dbReference>
<evidence type="ECO:0000313" key="6">
    <source>
        <dbReference type="EMBL" id="MBR9727489.1"/>
    </source>
</evidence>
<keyword evidence="7" id="KW-1185">Reference proteome</keyword>
<comment type="similarity">
    <text evidence="2">Belongs to the membrane fusion protein (MFP) (TC 8.A.1) family.</text>
</comment>
<dbReference type="Gene3D" id="2.40.50.100">
    <property type="match status" value="1"/>
</dbReference>
<evidence type="ECO:0000256" key="1">
    <source>
        <dbReference type="ARBA" id="ARBA00004196"/>
    </source>
</evidence>
<feature type="domain" description="Multidrug resistance protein MdtA-like barrel-sandwich hybrid" evidence="5">
    <location>
        <begin position="76"/>
        <end position="253"/>
    </location>
</feature>
<dbReference type="EMBL" id="JAAIKR010000003">
    <property type="protein sequence ID" value="MBR9727489.1"/>
    <property type="molecule type" value="Genomic_DNA"/>
</dbReference>
<name>A0ABS5I0C4_9GAMM</name>
<evidence type="ECO:0000256" key="3">
    <source>
        <dbReference type="ARBA" id="ARBA00023054"/>
    </source>
</evidence>
<feature type="transmembrane region" description="Helical" evidence="4">
    <location>
        <begin position="37"/>
        <end position="57"/>
    </location>
</feature>
<evidence type="ECO:0000313" key="7">
    <source>
        <dbReference type="Proteomes" id="UP000811844"/>
    </source>
</evidence>
<keyword evidence="4" id="KW-0472">Membrane</keyword>
<sequence length="376" mass="40335">MNNNENNNAKTREQAAVTDIHLHAVNEGEPRPTQPKLGLWIGFIIALGIMLLVSQVVSQRYVPLSELGQVNGTISGVTSQVSGKIMKVNVQLYDYVNKGDVIAQIDPAPYQSALKNAELAVTSAGKNMGALSKNVRLANVAVAQAKADFEAAKVAQNTTLDKVTNGELPQARAQTAKSDFADAAAVLAQAQTMLLAAKDKFAAEADSNNNVKSALLDLEQAQLNLQQTNLITAKDGIITELDITVGETISSQEPVVKYLGADDIWIDVLFTENQLGNIHAGNKVEFALAFAPGQVLSGHVASINYTVNTNLAIKPSVESNQLRYFPVKVNVAAGVSQQLLNVGGQADVIVYTSENSLFNTIGHWWIKLKSVLSYVR</sequence>
<keyword evidence="3" id="KW-0175">Coiled coil</keyword>
<accession>A0ABS5I0C4</accession>
<evidence type="ECO:0000256" key="2">
    <source>
        <dbReference type="ARBA" id="ARBA00009477"/>
    </source>
</evidence>
<gene>
    <name evidence="6" type="ORF">G3R48_05760</name>
</gene>
<dbReference type="PANTHER" id="PTHR32347">
    <property type="entry name" value="EFFLUX SYSTEM COMPONENT YKNX-RELATED"/>
    <property type="match status" value="1"/>
</dbReference>
<evidence type="ECO:0000256" key="4">
    <source>
        <dbReference type="SAM" id="Phobius"/>
    </source>
</evidence>
<dbReference type="InterPro" id="IPR058625">
    <property type="entry name" value="MdtA-like_BSH"/>
</dbReference>
<dbReference type="PANTHER" id="PTHR32347:SF14">
    <property type="entry name" value="EFFLUX SYSTEM COMPONENT YKNX-RELATED"/>
    <property type="match status" value="1"/>
</dbReference>
<keyword evidence="4" id="KW-0812">Transmembrane</keyword>
<dbReference type="Proteomes" id="UP000811844">
    <property type="component" value="Unassembled WGS sequence"/>
</dbReference>